<dbReference type="EMBL" id="JAUHJR010000008">
    <property type="protein sequence ID" value="MDN4162957.1"/>
    <property type="molecule type" value="Genomic_DNA"/>
</dbReference>
<reference evidence="2" key="1">
    <citation type="submission" date="2023-06" db="EMBL/GenBank/DDBJ databases">
        <title>Draft genome sequence of Nocardioides sp. SOB72.</title>
        <authorList>
            <person name="Zhang G."/>
        </authorList>
    </citation>
    <scope>NUCLEOTIDE SEQUENCE</scope>
    <source>
        <strain evidence="2">SOB72</strain>
    </source>
</reference>
<dbReference type="Pfam" id="PF12307">
    <property type="entry name" value="DUF3631"/>
    <property type="match status" value="1"/>
</dbReference>
<keyword evidence="3" id="KW-1185">Reference proteome</keyword>
<evidence type="ECO:0000313" key="3">
    <source>
        <dbReference type="Proteomes" id="UP001168537"/>
    </source>
</evidence>
<proteinExistence type="predicted"/>
<evidence type="ECO:0000259" key="1">
    <source>
        <dbReference type="Pfam" id="PF12307"/>
    </source>
</evidence>
<organism evidence="2 3">
    <name type="scientific">Nocardioides abyssi</name>
    <dbReference type="NCBI Taxonomy" id="3058370"/>
    <lineage>
        <taxon>Bacteria</taxon>
        <taxon>Bacillati</taxon>
        <taxon>Actinomycetota</taxon>
        <taxon>Actinomycetes</taxon>
        <taxon>Propionibacteriales</taxon>
        <taxon>Nocardioidaceae</taxon>
        <taxon>Nocardioides</taxon>
    </lineage>
</organism>
<accession>A0ABT8EXP8</accession>
<evidence type="ECO:0000313" key="2">
    <source>
        <dbReference type="EMBL" id="MDN4162957.1"/>
    </source>
</evidence>
<name>A0ABT8EXP8_9ACTN</name>
<comment type="caution">
    <text evidence="2">The sequence shown here is derived from an EMBL/GenBank/DDBJ whole genome shotgun (WGS) entry which is preliminary data.</text>
</comment>
<feature type="domain" description="DUF3631" evidence="1">
    <location>
        <begin position="200"/>
        <end position="320"/>
    </location>
</feature>
<protein>
    <submittedName>
        <fullName evidence="2">DUF3631 domain-containing protein</fullName>
    </submittedName>
</protein>
<sequence length="339" mass="38257">MTTLPAPPETADAPDLLSTLPHETLAETLDRLVEFQKRFVYHPHESTYDLTVLWAAHTHAMQTWRATPRLYIVAPERGCGKSTQADIIKFASHAGIRAGTSSTAGLFKICQLNTVFLDETDNLFSGHPERKVLTAVINDGYTPDGFVLRKSGAIPVYGALAFAGIENGTMPEATRQRCIPVQMRVGEPEEAFDPYDHIAYHDEVQARLAKHSESWTWVKPTTVNRTNQIWAPLHSIAAAAGGDWPKRAREAQKRHQWPDEAENLPNEILSATRDYFDEHKGDRVQSSVLADYLSAYDTLPNITPKALRPCMKAYGVEPRKISNWYYFRSDLEPVWNEWL</sequence>
<dbReference type="Proteomes" id="UP001168537">
    <property type="component" value="Unassembled WGS sequence"/>
</dbReference>
<dbReference type="InterPro" id="IPR022081">
    <property type="entry name" value="DUF3631"/>
</dbReference>
<gene>
    <name evidence="2" type="ORF">QWY29_16430</name>
</gene>
<dbReference type="RefSeq" id="WP_300962115.1">
    <property type="nucleotide sequence ID" value="NZ_JAUHJR010000008.1"/>
</dbReference>